<comment type="subcellular location">
    <subcellularLocation>
        <location evidence="1">Endomembrane system</location>
        <topology evidence="1">Multi-pass membrane protein</topology>
    </subcellularLocation>
</comment>
<dbReference type="Pfam" id="PF04116">
    <property type="entry name" value="FA_hydroxylase"/>
    <property type="match status" value="1"/>
</dbReference>
<dbReference type="PANTHER" id="PTHR21624">
    <property type="entry name" value="STEROL DESATURASE-RELATED PROTEIN"/>
    <property type="match status" value="1"/>
</dbReference>
<dbReference type="GO" id="GO:0008610">
    <property type="term" value="P:lipid biosynthetic process"/>
    <property type="evidence" value="ECO:0007669"/>
    <property type="project" value="InterPro"/>
</dbReference>
<proteinExistence type="predicted"/>
<reference evidence="9 10" key="1">
    <citation type="submission" date="2019-05" db="EMBL/GenBank/DDBJ databases">
        <authorList>
            <consortium name="Science for Life Laboratories"/>
        </authorList>
    </citation>
    <scope>NUCLEOTIDE SEQUENCE [LARGE SCALE GENOMIC DNA]</scope>
    <source>
        <strain evidence="9">Soil9</strain>
    </source>
</reference>
<dbReference type="PANTHER" id="PTHR21624:SF1">
    <property type="entry name" value="ALKYLGLYCEROL MONOOXYGENASE"/>
    <property type="match status" value="1"/>
</dbReference>
<feature type="transmembrane region" description="Helical" evidence="7">
    <location>
        <begin position="99"/>
        <end position="118"/>
    </location>
</feature>
<keyword evidence="6 7" id="KW-0472">Membrane</keyword>
<feature type="transmembrane region" description="Helical" evidence="7">
    <location>
        <begin position="165"/>
        <end position="188"/>
    </location>
</feature>
<organism evidence="9 10">
    <name type="scientific">Gemmata massiliana</name>
    <dbReference type="NCBI Taxonomy" id="1210884"/>
    <lineage>
        <taxon>Bacteria</taxon>
        <taxon>Pseudomonadati</taxon>
        <taxon>Planctomycetota</taxon>
        <taxon>Planctomycetia</taxon>
        <taxon>Gemmatales</taxon>
        <taxon>Gemmataceae</taxon>
        <taxon>Gemmata</taxon>
    </lineage>
</organism>
<dbReference type="AlphaFoldDB" id="A0A6P2CY10"/>
<dbReference type="GO" id="GO:0012505">
    <property type="term" value="C:endomembrane system"/>
    <property type="evidence" value="ECO:0007669"/>
    <property type="project" value="UniProtKB-SubCell"/>
</dbReference>
<evidence type="ECO:0000313" key="10">
    <source>
        <dbReference type="Proteomes" id="UP000464178"/>
    </source>
</evidence>
<dbReference type="GO" id="GO:0005506">
    <property type="term" value="F:iron ion binding"/>
    <property type="evidence" value="ECO:0007669"/>
    <property type="project" value="InterPro"/>
</dbReference>
<sequence>MSSLWPLFTQWAIWPTALSAVLGFGAFAVILGPAEWFHRRRARPRTGLQTDLLFWVFTPAVGKAITFAAVTAVVSWVMARSGRELDFTSGAGWGPVGRQPLWLQALEMVVLCDFIFYWTHRLFHTTRLWPFHAVHHSPEHLDWLSAMRFHPVNDVVSRLCQAVPLVLLGFAPAAVLCAVPVVVVFVVVTHADVPWTWGPLKHVIVSPVYHHWHHSSEPEALDTNFAGIFVLWDRLFGTKYMPEGRRPRVYGLKNEQAPGSFLGLLAYPFRARQQHKLAGGEE</sequence>
<dbReference type="InterPro" id="IPR051689">
    <property type="entry name" value="Sterol_desaturase/TMEM195"/>
</dbReference>
<dbReference type="GO" id="GO:0016020">
    <property type="term" value="C:membrane"/>
    <property type="evidence" value="ECO:0007669"/>
    <property type="project" value="GOC"/>
</dbReference>
<dbReference type="KEGG" id="gms:SOIL9_38230"/>
<evidence type="ECO:0000256" key="4">
    <source>
        <dbReference type="ARBA" id="ARBA00023002"/>
    </source>
</evidence>
<feature type="domain" description="Fatty acid hydroxylase" evidence="8">
    <location>
        <begin position="108"/>
        <end position="238"/>
    </location>
</feature>
<evidence type="ECO:0000259" key="8">
    <source>
        <dbReference type="Pfam" id="PF04116"/>
    </source>
</evidence>
<evidence type="ECO:0000256" key="1">
    <source>
        <dbReference type="ARBA" id="ARBA00004127"/>
    </source>
</evidence>
<gene>
    <name evidence="9" type="ORF">SOIL9_38230</name>
</gene>
<feature type="transmembrane region" description="Helical" evidence="7">
    <location>
        <begin position="12"/>
        <end position="31"/>
    </location>
</feature>
<feature type="transmembrane region" description="Helical" evidence="7">
    <location>
        <begin position="52"/>
        <end position="79"/>
    </location>
</feature>
<keyword evidence="3 7" id="KW-1133">Transmembrane helix</keyword>
<dbReference type="GO" id="GO:0050479">
    <property type="term" value="F:glyceryl-ether monooxygenase activity"/>
    <property type="evidence" value="ECO:0007669"/>
    <property type="project" value="TreeGrafter"/>
</dbReference>
<name>A0A6P2CY10_9BACT</name>
<evidence type="ECO:0000256" key="3">
    <source>
        <dbReference type="ARBA" id="ARBA00022989"/>
    </source>
</evidence>
<keyword evidence="10" id="KW-1185">Reference proteome</keyword>
<evidence type="ECO:0000256" key="2">
    <source>
        <dbReference type="ARBA" id="ARBA00022692"/>
    </source>
</evidence>
<dbReference type="EMBL" id="LR593886">
    <property type="protein sequence ID" value="VTR93891.1"/>
    <property type="molecule type" value="Genomic_DNA"/>
</dbReference>
<evidence type="ECO:0000256" key="6">
    <source>
        <dbReference type="ARBA" id="ARBA00023136"/>
    </source>
</evidence>
<evidence type="ECO:0000256" key="5">
    <source>
        <dbReference type="ARBA" id="ARBA00023098"/>
    </source>
</evidence>
<dbReference type="GO" id="GO:0006643">
    <property type="term" value="P:membrane lipid metabolic process"/>
    <property type="evidence" value="ECO:0007669"/>
    <property type="project" value="TreeGrafter"/>
</dbReference>
<keyword evidence="4" id="KW-0560">Oxidoreductase</keyword>
<keyword evidence="5" id="KW-0443">Lipid metabolism</keyword>
<protein>
    <recommendedName>
        <fullName evidence="8">Fatty acid hydroxylase domain-containing protein</fullName>
    </recommendedName>
</protein>
<evidence type="ECO:0000256" key="7">
    <source>
        <dbReference type="SAM" id="Phobius"/>
    </source>
</evidence>
<accession>A0A6P2CY10</accession>
<dbReference type="RefSeq" id="WP_162668541.1">
    <property type="nucleotide sequence ID" value="NZ_LR593886.1"/>
</dbReference>
<dbReference type="InterPro" id="IPR006694">
    <property type="entry name" value="Fatty_acid_hydroxylase"/>
</dbReference>
<evidence type="ECO:0000313" key="9">
    <source>
        <dbReference type="EMBL" id="VTR93891.1"/>
    </source>
</evidence>
<dbReference type="Proteomes" id="UP000464178">
    <property type="component" value="Chromosome"/>
</dbReference>
<keyword evidence="2 7" id="KW-0812">Transmembrane</keyword>